<evidence type="ECO:0000313" key="11">
    <source>
        <dbReference type="EMBL" id="SVA39436.1"/>
    </source>
</evidence>
<dbReference type="PROSITE" id="PS50880">
    <property type="entry name" value="TOPRIM"/>
    <property type="match status" value="1"/>
</dbReference>
<dbReference type="CDD" id="cd00186">
    <property type="entry name" value="TOP1Ac"/>
    <property type="match status" value="1"/>
</dbReference>
<gene>
    <name evidence="11" type="ORF">METZ01_LOCUS92290</name>
</gene>
<keyword evidence="7" id="KW-0238">DNA-binding</keyword>
<dbReference type="InterPro" id="IPR005733">
    <property type="entry name" value="TopoI_bac-type"/>
</dbReference>
<dbReference type="InterPro" id="IPR013826">
    <property type="entry name" value="Topo_IA_cen_sub3"/>
</dbReference>
<feature type="domain" description="Toprim" evidence="9">
    <location>
        <begin position="2"/>
        <end position="117"/>
    </location>
</feature>
<keyword evidence="8" id="KW-0413">Isomerase</keyword>
<dbReference type="Pfam" id="PF01751">
    <property type="entry name" value="Toprim"/>
    <property type="match status" value="1"/>
</dbReference>
<feature type="non-terminal residue" evidence="11">
    <location>
        <position position="777"/>
    </location>
</feature>
<evidence type="ECO:0000259" key="9">
    <source>
        <dbReference type="PROSITE" id="PS50880"/>
    </source>
</evidence>
<dbReference type="NCBIfam" id="TIGR01051">
    <property type="entry name" value="topA_bact"/>
    <property type="match status" value="1"/>
</dbReference>
<dbReference type="InterPro" id="IPR006171">
    <property type="entry name" value="TOPRIM_dom"/>
</dbReference>
<proteinExistence type="inferred from homology"/>
<comment type="catalytic activity">
    <reaction evidence="1">
        <text>ATP-independent breakage of single-stranded DNA, followed by passage and rejoining.</text>
        <dbReference type="EC" id="5.6.2.1"/>
    </reaction>
</comment>
<dbReference type="InterPro" id="IPR028612">
    <property type="entry name" value="Topoisom_1_IA"/>
</dbReference>
<dbReference type="EMBL" id="UINC01008771">
    <property type="protein sequence ID" value="SVA39436.1"/>
    <property type="molecule type" value="Genomic_DNA"/>
</dbReference>
<sequence length="777" mass="86747">MKKLVIVESPAKARTIEKYLGVDYKVLATIGHIRELPKKGAIDPANDYAMTYVTIPGKKEAIKKITGALKDTDEIILATDPDREGEAIAWHVSDLLKTKHAKKIEGKEIKRAVFYEIGKEAVNEAVAKPRDIAMDLVLAQQTRSALDYHFGFSLSPLLWRLFPSNNHSAGRVQSPALRMIVEREKEIEAFIPQEYWTLGALLKKEDAIETRLIVYENEPVKKFTFSSKDFVDSVATKLEAGCKNGAKAASIAIKQIKRKPKSPFRTSVLMQQASAKFGFNPKETMKCAQSLFAGKDGGDGLITYIRTDSIEIDAAKLPIIQQKIVALYGEEFLERRKFKNKKEVINVQEAHGAITPTDINLLPSTLKTRLSENEFKLYSLIWERTMASQMKDAVFERTTIEFVPNNSPDLALFSFSDQELLFPGYLLATKEEVRNKKPPDIKEGDVVDFLNLTKEQHFTDPPPRYNDASMIKTLEEKGIGRPSTYAGILSRLVEREYIISKQKRYEPSDMGRLVSNFLNTSFTDYINDEFTSKMEDDLDAISNGSKSKKEILDLFWSPLEEAIATTGERVTRGDVNPQRLLGTDPETNKPVFTRMTKNGPAVQKGDIDAGDDPEWGSLKDGQSIFSIALEEALGLFKAADNVLGTDPDTQQPIIVRETRYGPVVQLGSGDDGKKPRYVSLIKGENIEDVGFERALQYLSLPRDVGKDPESGETILATMGPYGPYLKKGSQNYSLRKGSDPFTVDLVEALASIASKKGSANINEFKNSNVKIKEGRWG</sequence>
<dbReference type="PROSITE" id="PS52039">
    <property type="entry name" value="TOPO_IA_2"/>
    <property type="match status" value="1"/>
</dbReference>
<evidence type="ECO:0000256" key="5">
    <source>
        <dbReference type="ARBA" id="ARBA00022842"/>
    </source>
</evidence>
<dbReference type="CDD" id="cd03363">
    <property type="entry name" value="TOPRIM_TopoIA_TopoI"/>
    <property type="match status" value="1"/>
</dbReference>
<dbReference type="Gene3D" id="3.40.50.140">
    <property type="match status" value="1"/>
</dbReference>
<dbReference type="PANTHER" id="PTHR42785:SF1">
    <property type="entry name" value="DNA TOPOISOMERASE"/>
    <property type="match status" value="1"/>
</dbReference>
<evidence type="ECO:0000256" key="7">
    <source>
        <dbReference type="ARBA" id="ARBA00023125"/>
    </source>
</evidence>
<dbReference type="InterPro" id="IPR034149">
    <property type="entry name" value="TOPRIM_TopoI"/>
</dbReference>
<dbReference type="Pfam" id="PF13368">
    <property type="entry name" value="Toprim_C_rpt"/>
    <property type="match status" value="2"/>
</dbReference>
<dbReference type="Gene3D" id="1.10.460.10">
    <property type="entry name" value="Topoisomerase I, domain 2"/>
    <property type="match status" value="1"/>
</dbReference>
<reference evidence="11" key="1">
    <citation type="submission" date="2018-05" db="EMBL/GenBank/DDBJ databases">
        <authorList>
            <person name="Lanie J.A."/>
            <person name="Ng W.-L."/>
            <person name="Kazmierczak K.M."/>
            <person name="Andrzejewski T.M."/>
            <person name="Davidsen T.M."/>
            <person name="Wayne K.J."/>
            <person name="Tettelin H."/>
            <person name="Glass J.I."/>
            <person name="Rusch D."/>
            <person name="Podicherti R."/>
            <person name="Tsui H.-C.T."/>
            <person name="Winkler M.E."/>
        </authorList>
    </citation>
    <scope>NUCLEOTIDE SEQUENCE</scope>
</reference>
<dbReference type="Pfam" id="PF01131">
    <property type="entry name" value="Topoisom_bac"/>
    <property type="match status" value="1"/>
</dbReference>
<dbReference type="InterPro" id="IPR023405">
    <property type="entry name" value="Topo_IA_core_domain"/>
</dbReference>
<keyword evidence="4" id="KW-0479">Metal-binding</keyword>
<accession>A0A381VGG1</accession>
<dbReference type="EC" id="5.6.2.1" evidence="3"/>
<dbReference type="InterPro" id="IPR013824">
    <property type="entry name" value="Topo_IA_cen_sub1"/>
</dbReference>
<protein>
    <recommendedName>
        <fullName evidence="3">DNA topoisomerase</fullName>
        <ecNumber evidence="3">5.6.2.1</ecNumber>
    </recommendedName>
</protein>
<dbReference type="SMART" id="SM00436">
    <property type="entry name" value="TOP1Bc"/>
    <property type="match status" value="1"/>
</dbReference>
<dbReference type="SMART" id="SM00437">
    <property type="entry name" value="TOP1Ac"/>
    <property type="match status" value="1"/>
</dbReference>
<dbReference type="Gene3D" id="2.70.20.10">
    <property type="entry name" value="Topoisomerase I, domain 3"/>
    <property type="match status" value="1"/>
</dbReference>
<dbReference type="InterPro" id="IPR013825">
    <property type="entry name" value="Topo_IA_cen_sub2"/>
</dbReference>
<dbReference type="PANTHER" id="PTHR42785">
    <property type="entry name" value="DNA TOPOISOMERASE, TYPE IA, CORE"/>
    <property type="match status" value="1"/>
</dbReference>
<dbReference type="PRINTS" id="PR00417">
    <property type="entry name" value="PRTPISMRASEI"/>
</dbReference>
<feature type="domain" description="Topo IA-type catalytic" evidence="10">
    <location>
        <begin position="133"/>
        <end position="563"/>
    </location>
</feature>
<keyword evidence="6" id="KW-0799">Topoisomerase</keyword>
<dbReference type="Gene3D" id="1.10.290.10">
    <property type="entry name" value="Topoisomerase I, domain 4"/>
    <property type="match status" value="1"/>
</dbReference>
<dbReference type="AlphaFoldDB" id="A0A381VGG1"/>
<dbReference type="GO" id="GO:0003677">
    <property type="term" value="F:DNA binding"/>
    <property type="evidence" value="ECO:0007669"/>
    <property type="project" value="UniProtKB-KW"/>
</dbReference>
<dbReference type="InterPro" id="IPR003601">
    <property type="entry name" value="Topo_IA_2"/>
</dbReference>
<dbReference type="InterPro" id="IPR003602">
    <property type="entry name" value="Topo_IA_DNA-bd_dom"/>
</dbReference>
<evidence type="ECO:0000256" key="2">
    <source>
        <dbReference type="ARBA" id="ARBA00009446"/>
    </source>
</evidence>
<dbReference type="HAMAP" id="MF_00952">
    <property type="entry name" value="Topoisom_1_prok"/>
    <property type="match status" value="1"/>
</dbReference>
<dbReference type="SMART" id="SM00493">
    <property type="entry name" value="TOPRIM"/>
    <property type="match status" value="1"/>
</dbReference>
<organism evidence="11">
    <name type="scientific">marine metagenome</name>
    <dbReference type="NCBI Taxonomy" id="408172"/>
    <lineage>
        <taxon>unclassified sequences</taxon>
        <taxon>metagenomes</taxon>
        <taxon>ecological metagenomes</taxon>
    </lineage>
</organism>
<name>A0A381VGG1_9ZZZZ</name>
<evidence type="ECO:0000259" key="10">
    <source>
        <dbReference type="PROSITE" id="PS52039"/>
    </source>
</evidence>
<dbReference type="SUPFAM" id="SSF56712">
    <property type="entry name" value="Prokaryotic type I DNA topoisomerase"/>
    <property type="match status" value="1"/>
</dbReference>
<evidence type="ECO:0000256" key="8">
    <source>
        <dbReference type="ARBA" id="ARBA00023235"/>
    </source>
</evidence>
<keyword evidence="5" id="KW-0460">Magnesium</keyword>
<dbReference type="InterPro" id="IPR000380">
    <property type="entry name" value="Topo_IA"/>
</dbReference>
<dbReference type="InterPro" id="IPR025589">
    <property type="entry name" value="Toprim_C_rpt"/>
</dbReference>
<dbReference type="GO" id="GO:0006265">
    <property type="term" value="P:DNA topological change"/>
    <property type="evidence" value="ECO:0007669"/>
    <property type="project" value="InterPro"/>
</dbReference>
<evidence type="ECO:0000256" key="3">
    <source>
        <dbReference type="ARBA" id="ARBA00012891"/>
    </source>
</evidence>
<comment type="similarity">
    <text evidence="2">Belongs to the type IA topoisomerase family.</text>
</comment>
<evidence type="ECO:0000256" key="4">
    <source>
        <dbReference type="ARBA" id="ARBA00022723"/>
    </source>
</evidence>
<evidence type="ECO:0000256" key="1">
    <source>
        <dbReference type="ARBA" id="ARBA00000213"/>
    </source>
</evidence>
<dbReference type="GO" id="GO:0046872">
    <property type="term" value="F:metal ion binding"/>
    <property type="evidence" value="ECO:0007669"/>
    <property type="project" value="UniProtKB-KW"/>
</dbReference>
<dbReference type="GO" id="GO:0003917">
    <property type="term" value="F:DNA topoisomerase type I (single strand cut, ATP-independent) activity"/>
    <property type="evidence" value="ECO:0007669"/>
    <property type="project" value="UniProtKB-EC"/>
</dbReference>
<evidence type="ECO:0000256" key="6">
    <source>
        <dbReference type="ARBA" id="ARBA00023029"/>
    </source>
</evidence>
<dbReference type="InterPro" id="IPR013497">
    <property type="entry name" value="Topo_IA_cen"/>
</dbReference>